<dbReference type="Proteomes" id="UP000309061">
    <property type="component" value="Chromosome"/>
</dbReference>
<gene>
    <name evidence="6" type="ORF">H2LOC_003955</name>
</gene>
<comment type="similarity">
    <text evidence="1">Belongs to the membrane fusion protein (MFP) (TC 8.A.1) family.</text>
</comment>
<evidence type="ECO:0000256" key="2">
    <source>
        <dbReference type="SAM" id="Coils"/>
    </source>
</evidence>
<dbReference type="GO" id="GO:0015562">
    <property type="term" value="F:efflux transmembrane transporter activity"/>
    <property type="evidence" value="ECO:0007669"/>
    <property type="project" value="TreeGrafter"/>
</dbReference>
<accession>A0A6B8KEB8</accession>
<evidence type="ECO:0000259" key="5">
    <source>
        <dbReference type="Pfam" id="PF25954"/>
    </source>
</evidence>
<sequence>MHNKTTISKGRFKLPQKPMLIMLASVGVVFGGLYGFNAFRSIMIGRFLASMANPPQTVSVTTAKVSEWTPTLQAIGTFRAVSGADLALEASGVVEKILFQSGEDVAEGQVLLELRKDTDKSRLESLKATAELNEINLRRDQAQLKLKAVAQATVDSDSANLKSARAEVAQQEAVIAQKTLRAPFAGRLGIRSADLGQYLSAGTVVVTLQSLDTLYLDFVLPQQNLNGLSVGQSVTAAVDAFPDQSFVGKITAINSKVDQASRNVQVRAAFANPDRKLRPGMFAAVTIAVGKPELLVTVPQTAIVHAPYGASVFLAQKPADAKEGAGLVARQTFIQLGLTRGDEVAVQKGLKAGDVVVTAGQVKLRNGVPLKISDAPQPPVEPAPRPVDQ</sequence>
<organism evidence="6 7">
    <name type="scientific">Methylocystis heyeri</name>
    <dbReference type="NCBI Taxonomy" id="391905"/>
    <lineage>
        <taxon>Bacteria</taxon>
        <taxon>Pseudomonadati</taxon>
        <taxon>Pseudomonadota</taxon>
        <taxon>Alphaproteobacteria</taxon>
        <taxon>Hyphomicrobiales</taxon>
        <taxon>Methylocystaceae</taxon>
        <taxon>Methylocystis</taxon>
    </lineage>
</organism>
<feature type="domain" description="CusB-like beta-barrel" evidence="5">
    <location>
        <begin position="216"/>
        <end position="288"/>
    </location>
</feature>
<dbReference type="Gene3D" id="2.40.50.100">
    <property type="match status" value="1"/>
</dbReference>
<dbReference type="Gene3D" id="2.40.30.170">
    <property type="match status" value="1"/>
</dbReference>
<keyword evidence="2" id="KW-0175">Coiled coil</keyword>
<keyword evidence="7" id="KW-1185">Reference proteome</keyword>
<dbReference type="OrthoDB" id="9806939at2"/>
<feature type="compositionally biased region" description="Pro residues" evidence="3">
    <location>
        <begin position="376"/>
        <end position="389"/>
    </location>
</feature>
<dbReference type="InterPro" id="IPR006143">
    <property type="entry name" value="RND_pump_MFP"/>
</dbReference>
<dbReference type="FunFam" id="2.40.30.170:FF:000010">
    <property type="entry name" value="Efflux RND transporter periplasmic adaptor subunit"/>
    <property type="match status" value="1"/>
</dbReference>
<protein>
    <submittedName>
        <fullName evidence="6">Efflux RND transporter periplasmic adaptor subunit</fullName>
    </submittedName>
</protein>
<dbReference type="NCBIfam" id="TIGR01730">
    <property type="entry name" value="RND_mfp"/>
    <property type="match status" value="1"/>
</dbReference>
<dbReference type="GO" id="GO:1990281">
    <property type="term" value="C:efflux pump complex"/>
    <property type="evidence" value="ECO:0007669"/>
    <property type="project" value="TreeGrafter"/>
</dbReference>
<dbReference type="Gene3D" id="2.40.420.20">
    <property type="match status" value="1"/>
</dbReference>
<evidence type="ECO:0000313" key="6">
    <source>
        <dbReference type="EMBL" id="QGM44908.1"/>
    </source>
</evidence>
<dbReference type="Pfam" id="PF25954">
    <property type="entry name" value="Beta-barrel_RND_2"/>
    <property type="match status" value="1"/>
</dbReference>
<dbReference type="SUPFAM" id="SSF111369">
    <property type="entry name" value="HlyD-like secretion proteins"/>
    <property type="match status" value="1"/>
</dbReference>
<dbReference type="AlphaFoldDB" id="A0A6B8KEB8"/>
<proteinExistence type="inferred from homology"/>
<evidence type="ECO:0000256" key="4">
    <source>
        <dbReference type="SAM" id="Phobius"/>
    </source>
</evidence>
<dbReference type="RefSeq" id="WP_136495199.1">
    <property type="nucleotide sequence ID" value="NZ_CP046052.1"/>
</dbReference>
<name>A0A6B8KEB8_9HYPH</name>
<feature type="transmembrane region" description="Helical" evidence="4">
    <location>
        <begin position="20"/>
        <end position="39"/>
    </location>
</feature>
<dbReference type="PANTHER" id="PTHR30469">
    <property type="entry name" value="MULTIDRUG RESISTANCE PROTEIN MDTA"/>
    <property type="match status" value="1"/>
</dbReference>
<keyword evidence="4" id="KW-1133">Transmembrane helix</keyword>
<evidence type="ECO:0000256" key="1">
    <source>
        <dbReference type="ARBA" id="ARBA00009477"/>
    </source>
</evidence>
<dbReference type="EMBL" id="CP046052">
    <property type="protein sequence ID" value="QGM44908.1"/>
    <property type="molecule type" value="Genomic_DNA"/>
</dbReference>
<feature type="region of interest" description="Disordered" evidence="3">
    <location>
        <begin position="370"/>
        <end position="389"/>
    </location>
</feature>
<dbReference type="KEGG" id="mhey:H2LOC_003955"/>
<reference evidence="6 7" key="1">
    <citation type="submission" date="2019-11" db="EMBL/GenBank/DDBJ databases">
        <title>The genome sequence of Methylocystis heyeri.</title>
        <authorList>
            <person name="Oshkin I.Y."/>
            <person name="Miroshnikov K."/>
            <person name="Dedysh S.N."/>
        </authorList>
    </citation>
    <scope>NUCLEOTIDE SEQUENCE [LARGE SCALE GENOMIC DNA]</scope>
    <source>
        <strain evidence="6 7">H2</strain>
    </source>
</reference>
<evidence type="ECO:0000313" key="7">
    <source>
        <dbReference type="Proteomes" id="UP000309061"/>
    </source>
</evidence>
<dbReference type="Gene3D" id="1.10.287.470">
    <property type="entry name" value="Helix hairpin bin"/>
    <property type="match status" value="1"/>
</dbReference>
<dbReference type="PANTHER" id="PTHR30469:SF11">
    <property type="entry name" value="BLL4320 PROTEIN"/>
    <property type="match status" value="1"/>
</dbReference>
<dbReference type="InterPro" id="IPR058792">
    <property type="entry name" value="Beta-barrel_RND_2"/>
</dbReference>
<keyword evidence="4" id="KW-0812">Transmembrane</keyword>
<keyword evidence="4" id="KW-0472">Membrane</keyword>
<evidence type="ECO:0000256" key="3">
    <source>
        <dbReference type="SAM" id="MobiDB-lite"/>
    </source>
</evidence>
<feature type="coiled-coil region" evidence="2">
    <location>
        <begin position="132"/>
        <end position="181"/>
    </location>
</feature>